<dbReference type="Pfam" id="PF06445">
    <property type="entry name" value="GyrI-like"/>
    <property type="match status" value="1"/>
</dbReference>
<dbReference type="InterPro" id="IPR011256">
    <property type="entry name" value="Reg_factor_effector_dom_sf"/>
</dbReference>
<accession>A0A2S1RBB5</accession>
<evidence type="ECO:0000313" key="4">
    <source>
        <dbReference type="Proteomes" id="UP000244928"/>
    </source>
</evidence>
<dbReference type="KEGG" id="dlu:A6035_16845"/>
<dbReference type="InterPro" id="IPR029442">
    <property type="entry name" value="GyrI-like"/>
</dbReference>
<evidence type="ECO:0000259" key="2">
    <source>
        <dbReference type="SMART" id="SM00871"/>
    </source>
</evidence>
<feature type="domain" description="AraC effector-binding" evidence="2">
    <location>
        <begin position="33"/>
        <end position="197"/>
    </location>
</feature>
<dbReference type="RefSeq" id="WP_108848919.1">
    <property type="nucleotide sequence ID" value="NZ_CP015449.1"/>
</dbReference>
<protein>
    <recommendedName>
        <fullName evidence="2">AraC effector-binding domain-containing protein</fullName>
    </recommendedName>
</protein>
<dbReference type="AlphaFoldDB" id="A0A2S1RBB5"/>
<gene>
    <name evidence="3" type="ORF">A6035_16845</name>
</gene>
<feature type="region of interest" description="Disordered" evidence="1">
    <location>
        <begin position="1"/>
        <end position="26"/>
    </location>
</feature>
<evidence type="ECO:0000313" key="3">
    <source>
        <dbReference type="EMBL" id="AWH93565.1"/>
    </source>
</evidence>
<dbReference type="EMBL" id="CP015449">
    <property type="protein sequence ID" value="AWH93565.1"/>
    <property type="molecule type" value="Genomic_DNA"/>
</dbReference>
<sequence length="203" mass="20866">MSSSSSSSSHGQAPTAPADPPSGYPALGADPIDGIRLLRVPAVPTAVVRVTGVPMSELTGVFDSVFGTVLPRAFEAGLAPAGPPIALYTDAVEGPDSVVDLEIGFPLRAPLAEQVGAEPIEADGRRVVASELPAGEIAVISHVGSYDDLGPAWGDFMGEIAGTGRAPGLPFWESYVTEPSPDMDPATLRTDLFCAVRTPDDEA</sequence>
<dbReference type="OrthoDB" id="64208at2"/>
<reference evidence="3 4" key="1">
    <citation type="submission" date="2016-04" db="EMBL/GenBank/DDBJ databases">
        <title>Complete genome sequence of Dietzia lutea YIM 80766T, a strain isolated from desert soil in Egypt.</title>
        <authorList>
            <person name="Zhao J."/>
            <person name="Hu B."/>
            <person name="Geng S."/>
            <person name="Nie Y."/>
            <person name="Tang Y."/>
        </authorList>
    </citation>
    <scope>NUCLEOTIDE SEQUENCE [LARGE SCALE GENOMIC DNA]</scope>
    <source>
        <strain evidence="3 4">YIM 80766</strain>
    </source>
</reference>
<dbReference type="Gene3D" id="3.20.80.10">
    <property type="entry name" value="Regulatory factor, effector binding domain"/>
    <property type="match status" value="1"/>
</dbReference>
<name>A0A2S1RBB5_9ACTN</name>
<dbReference type="SUPFAM" id="SSF55136">
    <property type="entry name" value="Probable bacterial effector-binding domain"/>
    <property type="match status" value="1"/>
</dbReference>
<organism evidence="3 4">
    <name type="scientific">Dietzia lutea</name>
    <dbReference type="NCBI Taxonomy" id="546160"/>
    <lineage>
        <taxon>Bacteria</taxon>
        <taxon>Bacillati</taxon>
        <taxon>Actinomycetota</taxon>
        <taxon>Actinomycetes</taxon>
        <taxon>Mycobacteriales</taxon>
        <taxon>Dietziaceae</taxon>
        <taxon>Dietzia</taxon>
    </lineage>
</organism>
<evidence type="ECO:0000256" key="1">
    <source>
        <dbReference type="SAM" id="MobiDB-lite"/>
    </source>
</evidence>
<proteinExistence type="predicted"/>
<dbReference type="SMART" id="SM00871">
    <property type="entry name" value="AraC_E_bind"/>
    <property type="match status" value="1"/>
</dbReference>
<dbReference type="Proteomes" id="UP000244928">
    <property type="component" value="Chromosome"/>
</dbReference>
<dbReference type="InterPro" id="IPR010499">
    <property type="entry name" value="AraC_E-bd"/>
</dbReference>
<keyword evidence="4" id="KW-1185">Reference proteome</keyword>